<feature type="active site" description="Tele-phosphohistidine intermediate" evidence="1">
    <location>
        <position position="1429"/>
    </location>
</feature>
<dbReference type="InterPro" id="IPR022124">
    <property type="entry name" value="DUF3659"/>
</dbReference>
<dbReference type="Pfam" id="PF12396">
    <property type="entry name" value="DUF3659"/>
    <property type="match status" value="10"/>
</dbReference>
<proteinExistence type="predicted"/>
<dbReference type="STRING" id="78410.A0A0P7BQS4"/>
<sequence>MQKSQNQSIPGGWNKDTPKDTPAEEQSNPSTSSVPSPYLALIIPVTVESQSVPRSGVGVVSETGDIVDDAGKSVGKISGSDDPKELVGNTVTDAGDIVNKTGDVLGKAVPHDEENSDYTTDPADKKKSSGFGSGLKSVVNAAEGTLKPSSKSGSSNAPEDTSVTPGEETEETEKTEQTEKPVEDIKDEKTSEIESTKDDKVSDVNVEDQQTSQTESKDQESSQINLEDKDPSTTTKDVDVEDKDVSTTAKDAQVEPKDELSEVPEDAEETGKEGTVSNTEIKPDDSVSRFEPVDTEKQKEKLAESETTKEDVPKTDVDKSDIPEGSELEKQESKVPESDVPKSDAAETEVPKSDAADTEVPKTDDVKSEVPEGSELKKSDVAESDVPKSEVPESQLDKSEVPEGDVPEGDIPEGETGETEVPKSDVADSEIPKTDDAKSQVPEGSEFEKKSDVAESEVPKSEVPESQLDKSEVPEGDVPEGDVPEGDVAEGDVPKGDVAEGDVPEGDVPEGETPGTEIPKSDLQSEVPEDEAKETEALEGEPPADGEDAEGEKEIDYSVLEGCTVNKGGNLVNDKGELVGRIIEGEVKKLVGKKADENGNIWTDAGKAIGKAEPLPDSEREDLKDFAPFENFPGATIEGDGRVLFEGKQVGQVVEGDPKRLKGSKVDEDGDILDRKGNVIGKAEAWDEPEEVPEEEVKVDNSALKGAKVNKGGNLISEKGDLVGRVVEGDLKKLIGKKADENGDIWNDEGKVIGKAELIPDTEREEAKESPFEHFPGAVVESDGRVTFEGKQVGQVVEGDFKKLKGAKVDEDGDIIDRNGNVIGKAEAWDEPEEVPEEEVKIDNSSLKGCKVNKAGNLINNHGDVMGRVIEGDLKELIGKRSDENGDIWSDAGKIIGKGETVSDTERDELKDAPFANFPGALVEADGRVLYEGKQVGVVVEGDPKKLKGSKVDEDGDILDRRGNTIGKAEAWDEPEEEPEAEVDNSALAGKRVNKAGNVVGSNGEIFGRVIEGHIGSLIGRMCDKNGNIMSESGEIIGKAELVPLGQREGTRDGPFSDMVGVTVGKDGKVVTPSGDVVGRLTSGDPKVLKGRAVDEDGDILDKNGNVIGKAERWEEEEVEKKKDFLAGRRVNREGNVVDDDGNIIGKLTSGELLVCSGKEVDEDGDVVNQKGQSIGHVTRLEDIPPEPEAEPEPEVETESPEDKEKRETAEKDRKLAGQLAACVEQVLDKVRPICKLISDKIDTAERTPKEELDEEELVKQVRPLIEEGGRILSEANGAIRGLDPDGRIQRNAKAKSGTREATPEEFHLADVLKELTGTVTQTIDNAKRKIDGMPHAKKELNPLWGLLAEPLGQILAAVGLLLSGVLGIVGRLLSGLGLGGLLNGLLGGLGLDKILKGLGLGSVVSSLTAHERSGAGIAATMRLFLIRHGETVDNVAGLYAGSRDSPLTTHGVLQARRLAAHLAARVTVKHLFSSDLQRAVRTAQAVCDSQKRSRSPDLAVVQVPQLREKDFGTGEGAKFASGEHEGAETPEAMRLRVDRFLDEHLVPLLHVSESSVCIVAHGIILGVLFKALSARIQCAVAPGVKSEFSDPSPLARLWWSNTGYLEGVLSALPTQPDGRLPLKLSIETINGIDHVKGLKKTRGGIGSAKFDEKQKTMDSFFTATSRKRKHDDK</sequence>
<feature type="binding site" evidence="2">
    <location>
        <position position="1479"/>
    </location>
    <ligand>
        <name>substrate</name>
    </ligand>
</feature>
<feature type="compositionally biased region" description="Basic and acidic residues" evidence="3">
    <location>
        <begin position="172"/>
        <end position="202"/>
    </location>
</feature>
<evidence type="ECO:0000256" key="1">
    <source>
        <dbReference type="PIRSR" id="PIRSR613078-1"/>
    </source>
</evidence>
<feature type="compositionally biased region" description="Acidic residues" evidence="3">
    <location>
        <begin position="402"/>
        <end position="418"/>
    </location>
</feature>
<feature type="compositionally biased region" description="Acidic residues" evidence="3">
    <location>
        <begin position="499"/>
        <end position="510"/>
    </location>
</feature>
<dbReference type="SUPFAM" id="SSF53254">
    <property type="entry name" value="Phosphoglycerate mutase-like"/>
    <property type="match status" value="1"/>
</dbReference>
<feature type="compositionally biased region" description="Basic and acidic residues" evidence="3">
    <location>
        <begin position="446"/>
        <end position="473"/>
    </location>
</feature>
<accession>A0A0P7BQS4</accession>
<organism evidence="5 6">
    <name type="scientific">Neonectria ditissima</name>
    <dbReference type="NCBI Taxonomy" id="78410"/>
    <lineage>
        <taxon>Eukaryota</taxon>
        <taxon>Fungi</taxon>
        <taxon>Dikarya</taxon>
        <taxon>Ascomycota</taxon>
        <taxon>Pezizomycotina</taxon>
        <taxon>Sordariomycetes</taxon>
        <taxon>Hypocreomycetidae</taxon>
        <taxon>Hypocreales</taxon>
        <taxon>Nectriaceae</taxon>
        <taxon>Neonectria</taxon>
    </lineage>
</organism>
<protein>
    <recommendedName>
        <fullName evidence="4">DUF6987 domain-containing protein</fullName>
    </recommendedName>
</protein>
<gene>
    <name evidence="5" type="ORF">AK830_g3088</name>
</gene>
<feature type="compositionally biased region" description="Acidic residues" evidence="3">
    <location>
        <begin position="527"/>
        <end position="553"/>
    </location>
</feature>
<dbReference type="InterPro" id="IPR029033">
    <property type="entry name" value="His_PPase_superfam"/>
</dbReference>
<dbReference type="OrthoDB" id="3937590at2759"/>
<dbReference type="Pfam" id="PF00300">
    <property type="entry name" value="His_Phos_1"/>
    <property type="match status" value="1"/>
</dbReference>
<dbReference type="PANTHER" id="PTHR39461:SF1">
    <property type="entry name" value="LEA DOMAIN PROTEIN (AFU_ORTHOLOGUE AFUA_8G04920)"/>
    <property type="match status" value="1"/>
</dbReference>
<dbReference type="Proteomes" id="UP000050424">
    <property type="component" value="Unassembled WGS sequence"/>
</dbReference>
<dbReference type="SMART" id="SM00855">
    <property type="entry name" value="PGAM"/>
    <property type="match status" value="1"/>
</dbReference>
<feature type="region of interest" description="Disordered" evidence="3">
    <location>
        <begin position="1164"/>
        <end position="1213"/>
    </location>
</feature>
<evidence type="ECO:0000256" key="2">
    <source>
        <dbReference type="PIRSR" id="PIRSR613078-2"/>
    </source>
</evidence>
<evidence type="ECO:0000256" key="3">
    <source>
        <dbReference type="SAM" id="MobiDB-lite"/>
    </source>
</evidence>
<feature type="active site" description="Proton donor/acceptor" evidence="1">
    <location>
        <position position="1509"/>
    </location>
</feature>
<feature type="region of interest" description="Disordered" evidence="3">
    <location>
        <begin position="1"/>
        <end position="37"/>
    </location>
</feature>
<feature type="region of interest" description="Disordered" evidence="3">
    <location>
        <begin position="70"/>
        <end position="556"/>
    </location>
</feature>
<reference evidence="5 6" key="1">
    <citation type="submission" date="2015-09" db="EMBL/GenBank/DDBJ databases">
        <title>Draft genome of a European isolate of the apple canker pathogen Neonectria ditissima.</title>
        <authorList>
            <person name="Gomez-Cortecero A."/>
            <person name="Harrison R.J."/>
            <person name="Armitage A.D."/>
        </authorList>
    </citation>
    <scope>NUCLEOTIDE SEQUENCE [LARGE SCALE GENOMIC DNA]</scope>
    <source>
        <strain evidence="5 6">R09/05</strain>
    </source>
</reference>
<feature type="compositionally biased region" description="Polar residues" evidence="3">
    <location>
        <begin position="24"/>
        <end position="35"/>
    </location>
</feature>
<name>A0A0P7BQS4_9HYPO</name>
<evidence type="ECO:0000313" key="5">
    <source>
        <dbReference type="EMBL" id="KPM43423.1"/>
    </source>
</evidence>
<feature type="compositionally biased region" description="Basic and acidic residues" evidence="3">
    <location>
        <begin position="1201"/>
        <end position="1213"/>
    </location>
</feature>
<dbReference type="Pfam" id="PF22485">
    <property type="entry name" value="DUF6987"/>
    <property type="match status" value="1"/>
</dbReference>
<dbReference type="PROSITE" id="PS00175">
    <property type="entry name" value="PG_MUTASE"/>
    <property type="match status" value="1"/>
</dbReference>
<feature type="compositionally biased region" description="Acidic residues" evidence="3">
    <location>
        <begin position="474"/>
        <end position="490"/>
    </location>
</feature>
<keyword evidence="6" id="KW-1185">Reference proteome</keyword>
<dbReference type="EMBL" id="LKCW01000033">
    <property type="protein sequence ID" value="KPM43423.1"/>
    <property type="molecule type" value="Genomic_DNA"/>
</dbReference>
<feature type="compositionally biased region" description="Polar residues" evidence="3">
    <location>
        <begin position="147"/>
        <end position="159"/>
    </location>
</feature>
<feature type="compositionally biased region" description="Acidic residues" evidence="3">
    <location>
        <begin position="1184"/>
        <end position="1200"/>
    </location>
</feature>
<feature type="compositionally biased region" description="Basic and acidic residues" evidence="3">
    <location>
        <begin position="420"/>
        <end position="438"/>
    </location>
</feature>
<dbReference type="PANTHER" id="PTHR39461">
    <property type="entry name" value="LEA DOMAIN PROTEIN (AFU_ORTHOLOGUE AFUA_8G04920)"/>
    <property type="match status" value="1"/>
</dbReference>
<dbReference type="GO" id="GO:0003824">
    <property type="term" value="F:catalytic activity"/>
    <property type="evidence" value="ECO:0007669"/>
    <property type="project" value="InterPro"/>
</dbReference>
<feature type="binding site" evidence="2">
    <location>
        <begin position="1428"/>
        <end position="1435"/>
    </location>
    <ligand>
        <name>substrate</name>
    </ligand>
</feature>
<dbReference type="Gene3D" id="3.40.50.1240">
    <property type="entry name" value="Phosphoglycerate mutase-like"/>
    <property type="match status" value="1"/>
</dbReference>
<dbReference type="CDD" id="cd07067">
    <property type="entry name" value="HP_PGM_like"/>
    <property type="match status" value="1"/>
</dbReference>
<evidence type="ECO:0000313" key="6">
    <source>
        <dbReference type="Proteomes" id="UP000050424"/>
    </source>
</evidence>
<dbReference type="InterPro" id="IPR013078">
    <property type="entry name" value="His_Pase_superF_clade-1"/>
</dbReference>
<feature type="compositionally biased region" description="Basic and acidic residues" evidence="3">
    <location>
        <begin position="281"/>
        <end position="401"/>
    </location>
</feature>
<dbReference type="InterPro" id="IPR054256">
    <property type="entry name" value="DUF6987"/>
</dbReference>
<comment type="caution">
    <text evidence="5">The sequence shown here is derived from an EMBL/GenBank/DDBJ whole genome shotgun (WGS) entry which is preliminary data.</text>
</comment>
<evidence type="ECO:0000259" key="4">
    <source>
        <dbReference type="Pfam" id="PF22485"/>
    </source>
</evidence>
<feature type="domain" description="DUF6987" evidence="4">
    <location>
        <begin position="1205"/>
        <end position="1403"/>
    </location>
</feature>
<feature type="compositionally biased region" description="Basic and acidic residues" evidence="3">
    <location>
        <begin position="215"/>
        <end position="231"/>
    </location>
</feature>
<dbReference type="InterPro" id="IPR001345">
    <property type="entry name" value="PG/BPGM_mutase_AS"/>
</dbReference>